<reference evidence="1" key="4">
    <citation type="journal article" date="2023" name="Microbiol. Resour. Announc.">
        <title>Complete Genome Sequence of Vulcanisaeta souniana Strain IC-059, a Hyperthermophilic Archaeon Isolated from Hot Spring Water in Japan.</title>
        <authorList>
            <person name="Kato S."/>
            <person name="Itoh T."/>
            <person name="Wu L."/>
            <person name="Ma J."/>
            <person name="Ohkuma M."/>
        </authorList>
    </citation>
    <scope>NUCLEOTIDE SEQUENCE</scope>
    <source>
        <strain evidence="1">JCM 11219</strain>
    </source>
</reference>
<dbReference type="Proteomes" id="UP001060771">
    <property type="component" value="Chromosome"/>
</dbReference>
<reference evidence="2" key="2">
    <citation type="submission" date="2020-09" db="EMBL/GenBank/DDBJ databases">
        <authorList>
            <person name="Sun Q."/>
            <person name="Ohkuma M."/>
        </authorList>
    </citation>
    <scope>NUCLEOTIDE SEQUENCE</scope>
    <source>
        <strain evidence="2">JCM 11219</strain>
    </source>
</reference>
<reference evidence="2" key="1">
    <citation type="journal article" date="2014" name="Int. J. Syst. Evol. Microbiol.">
        <title>Complete genome sequence of Corynebacterium casei LMG S-19264T (=DSM 44701T), isolated from a smear-ripened cheese.</title>
        <authorList>
            <consortium name="US DOE Joint Genome Institute (JGI-PGF)"/>
            <person name="Walter F."/>
            <person name="Albersmeier A."/>
            <person name="Kalinowski J."/>
            <person name="Ruckert C."/>
        </authorList>
    </citation>
    <scope>NUCLEOTIDE SEQUENCE</scope>
    <source>
        <strain evidence="2">JCM 11219</strain>
    </source>
</reference>
<dbReference type="OrthoDB" id="28881at2157"/>
<dbReference type="PANTHER" id="PTHR38433">
    <property type="match status" value="1"/>
</dbReference>
<dbReference type="PANTHER" id="PTHR38433:SF1">
    <property type="entry name" value="DUF1641 DOMAIN-CONTAINING PROTEIN"/>
    <property type="match status" value="1"/>
</dbReference>
<keyword evidence="4" id="KW-1185">Reference proteome</keyword>
<dbReference type="AlphaFoldDB" id="A0A830EHJ1"/>
<protein>
    <recommendedName>
        <fullName evidence="5">DUF1641 domain-containing protein</fullName>
    </recommendedName>
</protein>
<evidence type="ECO:0000313" key="1">
    <source>
        <dbReference type="EMBL" id="BDR93446.1"/>
    </source>
</evidence>
<reference evidence="4" key="3">
    <citation type="submission" date="2022-09" db="EMBL/GenBank/DDBJ databases">
        <title>Complete genome sequence of Vulcanisaeta souniana.</title>
        <authorList>
            <person name="Kato S."/>
            <person name="Itoh T."/>
            <person name="Ohkuma M."/>
        </authorList>
    </citation>
    <scope>NUCLEOTIDE SEQUENCE [LARGE SCALE GENOMIC DNA]</scope>
    <source>
        <strain evidence="4">JCM 11219</strain>
    </source>
</reference>
<dbReference type="RefSeq" id="WP_054843647.1">
    <property type="nucleotide sequence ID" value="NZ_AP026830.1"/>
</dbReference>
<proteinExistence type="predicted"/>
<dbReference type="Proteomes" id="UP000657075">
    <property type="component" value="Unassembled WGS sequence"/>
</dbReference>
<sequence>MAENQVELERKLLDVLTPEYLEPLIKFLRIMRRLDELGVLDSLSDLLSNEILEDLLKSLTTTSIIKLLNDYDKLLSVLTKLTDPKVKDGVEKSLDLIGTLGSTGVLDTLRDIFGDPDVLSELVHTLINQNSTYLMTNLDTLLEFMARIRCCAYVASLNAARDVIVDGKSVAETMSEMLRDNDAKRGLRFMLLAAKYLGRQIKESELR</sequence>
<dbReference type="GeneID" id="76208077"/>
<gene>
    <name evidence="2" type="ORF">GCM10007112_12490</name>
    <name evidence="1" type="ORF">Vsou_25390</name>
</gene>
<accession>A0A830EHJ1</accession>
<evidence type="ECO:0000313" key="2">
    <source>
        <dbReference type="EMBL" id="GGI77190.1"/>
    </source>
</evidence>
<evidence type="ECO:0000313" key="4">
    <source>
        <dbReference type="Proteomes" id="UP001060771"/>
    </source>
</evidence>
<name>A0A830EHJ1_9CREN</name>
<evidence type="ECO:0008006" key="5">
    <source>
        <dbReference type="Google" id="ProtNLM"/>
    </source>
</evidence>
<dbReference type="EMBL" id="AP026830">
    <property type="protein sequence ID" value="BDR93446.1"/>
    <property type="molecule type" value="Genomic_DNA"/>
</dbReference>
<organism evidence="2 3">
    <name type="scientific">Vulcanisaeta souniana JCM 11219</name>
    <dbReference type="NCBI Taxonomy" id="1293586"/>
    <lineage>
        <taxon>Archaea</taxon>
        <taxon>Thermoproteota</taxon>
        <taxon>Thermoprotei</taxon>
        <taxon>Thermoproteales</taxon>
        <taxon>Thermoproteaceae</taxon>
        <taxon>Vulcanisaeta</taxon>
    </lineage>
</organism>
<dbReference type="EMBL" id="BMNM01000004">
    <property type="protein sequence ID" value="GGI77190.1"/>
    <property type="molecule type" value="Genomic_DNA"/>
</dbReference>
<evidence type="ECO:0000313" key="3">
    <source>
        <dbReference type="Proteomes" id="UP000657075"/>
    </source>
</evidence>